<dbReference type="AlphaFoldDB" id="A0A1V1PBL3"/>
<dbReference type="InterPro" id="IPR004358">
    <property type="entry name" value="Sig_transdc_His_kin-like_C"/>
</dbReference>
<dbReference type="InterPro" id="IPR036890">
    <property type="entry name" value="HATPase_C_sf"/>
</dbReference>
<dbReference type="Proteomes" id="UP000189670">
    <property type="component" value="Unassembled WGS sequence"/>
</dbReference>
<dbReference type="Gene3D" id="3.30.565.10">
    <property type="entry name" value="Histidine kinase-like ATPase, C-terminal domain"/>
    <property type="match status" value="1"/>
</dbReference>
<evidence type="ECO:0000313" key="8">
    <source>
        <dbReference type="Proteomes" id="UP000189670"/>
    </source>
</evidence>
<keyword evidence="3" id="KW-0597">Phosphoprotein</keyword>
<dbReference type="PANTHER" id="PTHR43304:SF1">
    <property type="entry name" value="PAC DOMAIN-CONTAINING PROTEIN"/>
    <property type="match status" value="1"/>
</dbReference>
<gene>
    <name evidence="7" type="ORF">OMM_01926</name>
</gene>
<keyword evidence="4" id="KW-0808">Transferase</keyword>
<dbReference type="PROSITE" id="PS50109">
    <property type="entry name" value="HIS_KIN"/>
    <property type="match status" value="1"/>
</dbReference>
<proteinExistence type="predicted"/>
<reference evidence="8" key="1">
    <citation type="submission" date="2012-11" db="EMBL/GenBank/DDBJ databases">
        <authorList>
            <person name="Lucero-Rivera Y.E."/>
            <person name="Tovar-Ramirez D."/>
        </authorList>
    </citation>
    <scope>NUCLEOTIDE SEQUENCE [LARGE SCALE GENOMIC DNA]</scope>
    <source>
        <strain evidence="8">Araruama</strain>
    </source>
</reference>
<comment type="catalytic activity">
    <reaction evidence="1">
        <text>ATP + protein L-histidine = ADP + protein N-phospho-L-histidine.</text>
        <dbReference type="EC" id="2.7.13.3"/>
    </reaction>
</comment>
<dbReference type="EMBL" id="ATBP01000177">
    <property type="protein sequence ID" value="ETR72164.1"/>
    <property type="molecule type" value="Genomic_DNA"/>
</dbReference>
<dbReference type="SMART" id="SM00387">
    <property type="entry name" value="HATPase_c"/>
    <property type="match status" value="1"/>
</dbReference>
<sequence>MINYWKIELEGATIETTDSETSLEFAMERLDQKIKKADAQITFHNLPFIVAEPEQLTRLFTLLLENALDYSEVKPLKIHLEAQNIDDVTIDIPEPKIEHGWLFSVKDNGIGIQKDALDHIFKIFQKDLTDSEDHLGMGLANAWRIVKRHGGNIWIDTEQGKGTTVYFTLPEYDSPDNKA</sequence>
<dbReference type="InterPro" id="IPR005467">
    <property type="entry name" value="His_kinase_dom"/>
</dbReference>
<evidence type="ECO:0000259" key="6">
    <source>
        <dbReference type="PROSITE" id="PS50109"/>
    </source>
</evidence>
<dbReference type="InterPro" id="IPR003594">
    <property type="entry name" value="HATPase_dom"/>
</dbReference>
<evidence type="ECO:0000256" key="3">
    <source>
        <dbReference type="ARBA" id="ARBA00022553"/>
    </source>
</evidence>
<feature type="domain" description="Histidine kinase" evidence="6">
    <location>
        <begin position="49"/>
        <end position="173"/>
    </location>
</feature>
<evidence type="ECO:0000256" key="5">
    <source>
        <dbReference type="ARBA" id="ARBA00022777"/>
    </source>
</evidence>
<evidence type="ECO:0000256" key="4">
    <source>
        <dbReference type="ARBA" id="ARBA00022679"/>
    </source>
</evidence>
<evidence type="ECO:0000256" key="2">
    <source>
        <dbReference type="ARBA" id="ARBA00012438"/>
    </source>
</evidence>
<protein>
    <recommendedName>
        <fullName evidence="2">histidine kinase</fullName>
        <ecNumber evidence="2">2.7.13.3</ecNumber>
    </recommendedName>
</protein>
<evidence type="ECO:0000256" key="1">
    <source>
        <dbReference type="ARBA" id="ARBA00000085"/>
    </source>
</evidence>
<dbReference type="PANTHER" id="PTHR43304">
    <property type="entry name" value="PHYTOCHROME-LIKE PROTEIN CPH1"/>
    <property type="match status" value="1"/>
</dbReference>
<dbReference type="PRINTS" id="PR00344">
    <property type="entry name" value="BCTRLSENSOR"/>
</dbReference>
<dbReference type="EC" id="2.7.13.3" evidence="2"/>
<keyword evidence="5" id="KW-0418">Kinase</keyword>
<accession>A0A1V1PBL3</accession>
<comment type="caution">
    <text evidence="7">The sequence shown here is derived from an EMBL/GenBank/DDBJ whole genome shotgun (WGS) entry which is preliminary data.</text>
</comment>
<dbReference type="SUPFAM" id="SSF55874">
    <property type="entry name" value="ATPase domain of HSP90 chaperone/DNA topoisomerase II/histidine kinase"/>
    <property type="match status" value="1"/>
</dbReference>
<dbReference type="Pfam" id="PF02518">
    <property type="entry name" value="HATPase_c"/>
    <property type="match status" value="1"/>
</dbReference>
<dbReference type="InterPro" id="IPR052162">
    <property type="entry name" value="Sensor_kinase/Photoreceptor"/>
</dbReference>
<dbReference type="GO" id="GO:0004673">
    <property type="term" value="F:protein histidine kinase activity"/>
    <property type="evidence" value="ECO:0007669"/>
    <property type="project" value="UniProtKB-EC"/>
</dbReference>
<evidence type="ECO:0000313" key="7">
    <source>
        <dbReference type="EMBL" id="ETR72164.1"/>
    </source>
</evidence>
<organism evidence="7 8">
    <name type="scientific">Candidatus Magnetoglobus multicellularis str. Araruama</name>
    <dbReference type="NCBI Taxonomy" id="890399"/>
    <lineage>
        <taxon>Bacteria</taxon>
        <taxon>Pseudomonadati</taxon>
        <taxon>Thermodesulfobacteriota</taxon>
        <taxon>Desulfobacteria</taxon>
        <taxon>Desulfobacterales</taxon>
        <taxon>Desulfobacteraceae</taxon>
        <taxon>Candidatus Magnetoglobus</taxon>
    </lineage>
</organism>
<name>A0A1V1PBL3_9BACT</name>